<keyword evidence="2" id="KW-1185">Reference proteome</keyword>
<reference evidence="1 2" key="1">
    <citation type="submission" date="2024-04" db="EMBL/GenBank/DDBJ databases">
        <title>Defined microbial consortia suppress multidrug-resistant proinflammatory Enterobacteriaceae via ecological control.</title>
        <authorList>
            <person name="Furuichi M."/>
            <person name="Kawaguchi T."/>
            <person name="Pust M."/>
            <person name="Yasuma K."/>
            <person name="Plichta D."/>
            <person name="Hasegawa N."/>
            <person name="Ohya T."/>
            <person name="Bhattarai S."/>
            <person name="Sasajima S."/>
            <person name="Aoto Y."/>
            <person name="Tuganbaev T."/>
            <person name="Yaginuma M."/>
            <person name="Ueda M."/>
            <person name="Okahashi N."/>
            <person name="Amafuji K."/>
            <person name="Kiridooshi Y."/>
            <person name="Sugita K."/>
            <person name="Strazar M."/>
            <person name="Skelly A."/>
            <person name="Suda W."/>
            <person name="Hattori M."/>
            <person name="Nakamoto N."/>
            <person name="Caballero S."/>
            <person name="Norman J."/>
            <person name="Olle B."/>
            <person name="Tanoue T."/>
            <person name="Arita M."/>
            <person name="Bucci V."/>
            <person name="Atarashi K."/>
            <person name="Xavier R."/>
            <person name="Honda K."/>
        </authorList>
    </citation>
    <scope>NUCLEOTIDE SEQUENCE [LARGE SCALE GENOMIC DNA]</scope>
    <source>
        <strain evidence="2">k34-0107-D12</strain>
    </source>
</reference>
<dbReference type="Gene3D" id="1.25.10.90">
    <property type="match status" value="1"/>
</dbReference>
<dbReference type="CDD" id="cd06561">
    <property type="entry name" value="AlkD_like"/>
    <property type="match status" value="1"/>
</dbReference>
<dbReference type="InterPro" id="IPR016024">
    <property type="entry name" value="ARM-type_fold"/>
</dbReference>
<proteinExistence type="predicted"/>
<dbReference type="InterPro" id="IPR014825">
    <property type="entry name" value="DNA_alkylation"/>
</dbReference>
<dbReference type="PANTHER" id="PTHR41291:SF1">
    <property type="entry name" value="DNA ALKYLATION REPAIR PROTEIN"/>
    <property type="match status" value="1"/>
</dbReference>
<evidence type="ECO:0000313" key="1">
    <source>
        <dbReference type="EMBL" id="GAA6501199.1"/>
    </source>
</evidence>
<dbReference type="EMBL" id="BAABZQ010000001">
    <property type="protein sequence ID" value="GAA6501199.1"/>
    <property type="molecule type" value="Genomic_DNA"/>
</dbReference>
<dbReference type="PANTHER" id="PTHR41291">
    <property type="entry name" value="DNA ALKYLATION REPAIR PROTEIN"/>
    <property type="match status" value="1"/>
</dbReference>
<dbReference type="Proteomes" id="UP001600941">
    <property type="component" value="Unassembled WGS sequence"/>
</dbReference>
<accession>A0ABQ0BXD0</accession>
<comment type="caution">
    <text evidence="1">The sequence shown here is derived from an EMBL/GenBank/DDBJ whole genome shotgun (WGS) entry which is preliminary data.</text>
</comment>
<dbReference type="Pfam" id="PF08713">
    <property type="entry name" value="DNA_alkylation"/>
    <property type="match status" value="1"/>
</dbReference>
<organism evidence="1 2">
    <name type="scientific">Blautia parvula</name>
    <dbReference type="NCBI Taxonomy" id="2877527"/>
    <lineage>
        <taxon>Bacteria</taxon>
        <taxon>Bacillati</taxon>
        <taxon>Bacillota</taxon>
        <taxon>Clostridia</taxon>
        <taxon>Lachnospirales</taxon>
        <taxon>Lachnospiraceae</taxon>
        <taxon>Blautia</taxon>
    </lineage>
</organism>
<dbReference type="RefSeq" id="WP_390424916.1">
    <property type="nucleotide sequence ID" value="NZ_BAABZQ010000001.1"/>
</dbReference>
<sequence>MTSDEILSELRTMSSEKYKANVVKLGIPEACSIGVSTADVRKLAKKAGKDNALAHELWNTGYHEARLLAVLVIDKKKFTLQEGEAFMHDVISWDLCDHLCKNLLIKLKGYEDLIEKWCDAEAVYVKRAAYTLMASAAIHEKNLENETLDHYLSLIRTYSDDERERVKKSVSWALREIGKRDFDYQEKAVLLAHELIENGDKAQKWIGKDALKELEKLVKVEGRGRLIASDSKMGKENAAPLPAQQL</sequence>
<gene>
    <name evidence="1" type="ORF">K340107D12_40150</name>
</gene>
<protein>
    <submittedName>
        <fullName evidence="1">DNA alkylation repair protein</fullName>
    </submittedName>
</protein>
<evidence type="ECO:0000313" key="2">
    <source>
        <dbReference type="Proteomes" id="UP001600941"/>
    </source>
</evidence>
<dbReference type="SUPFAM" id="SSF48371">
    <property type="entry name" value="ARM repeat"/>
    <property type="match status" value="1"/>
</dbReference>
<name>A0ABQ0BXD0_9FIRM</name>